<dbReference type="InterPro" id="IPR017853">
    <property type="entry name" value="GH"/>
</dbReference>
<dbReference type="NCBIfam" id="TIGR00217">
    <property type="entry name" value="malQ"/>
    <property type="match status" value="1"/>
</dbReference>
<reference evidence="12 14" key="2">
    <citation type="journal article" date="2019" name="Science, e1252229">
        <title>Invertible promoters mediate bacterial phase variation, antibiotic resistance, and host adaptation in the gut.</title>
        <authorList>
            <person name="Jiang X."/>
            <person name="Hall A.B."/>
            <person name="Arthur T.D."/>
            <person name="Plichta D.R."/>
            <person name="Covington C.T."/>
            <person name="Poyet M."/>
            <person name="Crothers J."/>
            <person name="Moses P.L."/>
            <person name="Tolonen A.C."/>
            <person name="Vlamakis H."/>
            <person name="Alm E.J."/>
            <person name="Xavier R.J."/>
        </authorList>
    </citation>
    <scope>NUCLEOTIDE SEQUENCE [LARGE SCALE GENOMIC DNA]</scope>
    <source>
        <strain evidence="14">aa_0143</strain>
        <strain evidence="12">Aa_0143</strain>
    </source>
</reference>
<sequence>MERASGVLLPIFSLPSKYGIGCFSKEAYQFIDRLKAAGQSYWQILPLGPTGYGDSPYQSFSTFAGNPYFIDLETLTGEGLLTAQECEYGCEGIREDKIDYEKIYKTRFQILEKAFSRFGENDEYRAFVSENQFWLEDYSLYMAIKDRNGGVSWNEWEEPLKNKESQAIENAKAELSRQIAFYKFQQYEFDRQWKRLRSYANENGIEIIGDIPIYVAFDSADTWSAPEMFRFNDALEPIDVAGCPPDGFSQTGQLWGNPLYDWEYHKKTGYDWWIRRIEHCFRLYDVVRIDHFRGFDEYYAVPYGEKTAVHGKWMPGPGIELFRTLEEKIGRKRIIAEDLGFLTPSVIQLLKESGFPGMKVLQFAFDSREDSNYLPHTYTRNCVVYTGTHDNDTTKGWYHTAAGSTRQFAKEYMYKPRLDEDTLAGDFIAMAMGSAADLCIVPMQDYLGLGSDARINTPSTLGGNWEWRMKPGEPDEGTVREMERMTKIYGRLRFT</sequence>
<keyword evidence="5 10" id="KW-0328">Glycosyltransferase</keyword>
<gene>
    <name evidence="11" type="primary">malQ</name>
    <name evidence="12" type="ORF">EAI93_09010</name>
    <name evidence="11" type="ORF">ERS852456_01074</name>
</gene>
<proteinExistence type="inferred from homology"/>
<evidence type="ECO:0000256" key="4">
    <source>
        <dbReference type="ARBA" id="ARBA00020295"/>
    </source>
</evidence>
<evidence type="ECO:0000256" key="10">
    <source>
        <dbReference type="RuleBase" id="RU361207"/>
    </source>
</evidence>
<evidence type="ECO:0000256" key="3">
    <source>
        <dbReference type="ARBA" id="ARBA00012560"/>
    </source>
</evidence>
<evidence type="ECO:0000313" key="12">
    <source>
        <dbReference type="EMBL" id="RYS79210.1"/>
    </source>
</evidence>
<dbReference type="Gene3D" id="3.20.20.80">
    <property type="entry name" value="Glycosidases"/>
    <property type="match status" value="1"/>
</dbReference>
<dbReference type="SUPFAM" id="SSF51445">
    <property type="entry name" value="(Trans)glycosidases"/>
    <property type="match status" value="1"/>
</dbReference>
<comment type="similarity">
    <text evidence="2 10">Belongs to the disproportionating enzyme family.</text>
</comment>
<dbReference type="PANTHER" id="PTHR32438">
    <property type="entry name" value="4-ALPHA-GLUCANOTRANSFERASE DPE1, CHLOROPLASTIC/AMYLOPLASTIC"/>
    <property type="match status" value="1"/>
</dbReference>
<dbReference type="Proteomes" id="UP000095787">
    <property type="component" value="Unassembled WGS sequence"/>
</dbReference>
<dbReference type="RefSeq" id="WP_009243577.1">
    <property type="nucleotide sequence ID" value="NZ_AP028249.1"/>
</dbReference>
<accession>A0A174AKW2</accession>
<dbReference type="Proteomes" id="UP000292665">
    <property type="component" value="Unassembled WGS sequence"/>
</dbReference>
<dbReference type="GO" id="GO:0004134">
    <property type="term" value="F:4-alpha-glucanotransferase activity"/>
    <property type="evidence" value="ECO:0007669"/>
    <property type="project" value="UniProtKB-EC"/>
</dbReference>
<evidence type="ECO:0000256" key="2">
    <source>
        <dbReference type="ARBA" id="ARBA00005684"/>
    </source>
</evidence>
<evidence type="ECO:0000256" key="9">
    <source>
        <dbReference type="ARBA" id="ARBA00031501"/>
    </source>
</evidence>
<evidence type="ECO:0000256" key="7">
    <source>
        <dbReference type="ARBA" id="ARBA00023277"/>
    </source>
</evidence>
<dbReference type="EMBL" id="RCYR01000016">
    <property type="protein sequence ID" value="RYS79210.1"/>
    <property type="molecule type" value="Genomic_DNA"/>
</dbReference>
<evidence type="ECO:0000313" key="11">
    <source>
        <dbReference type="EMBL" id="CUN89222.1"/>
    </source>
</evidence>
<dbReference type="PANTHER" id="PTHR32438:SF5">
    <property type="entry name" value="4-ALPHA-GLUCANOTRANSFERASE DPE1, CHLOROPLASTIC_AMYLOPLASTIC"/>
    <property type="match status" value="1"/>
</dbReference>
<keyword evidence="7 10" id="KW-0119">Carbohydrate metabolism</keyword>
<dbReference type="AlphaFoldDB" id="A0A174AKW2"/>
<reference evidence="11 13" key="1">
    <citation type="submission" date="2015-09" db="EMBL/GenBank/DDBJ databases">
        <authorList>
            <consortium name="Pathogen Informatics"/>
        </authorList>
    </citation>
    <scope>NUCLEOTIDE SEQUENCE [LARGE SCALE GENOMIC DNA]</scope>
    <source>
        <strain evidence="11 13">2789STDY5834841</strain>
    </source>
</reference>
<keyword evidence="6 10" id="KW-0808">Transferase</keyword>
<dbReference type="EMBL" id="CYZO01000011">
    <property type="protein sequence ID" value="CUN89222.1"/>
    <property type="molecule type" value="Genomic_DNA"/>
</dbReference>
<dbReference type="Pfam" id="PF02446">
    <property type="entry name" value="Glyco_hydro_77"/>
    <property type="match status" value="1"/>
</dbReference>
<evidence type="ECO:0000256" key="5">
    <source>
        <dbReference type="ARBA" id="ARBA00022676"/>
    </source>
</evidence>
<evidence type="ECO:0000256" key="6">
    <source>
        <dbReference type="ARBA" id="ARBA00022679"/>
    </source>
</evidence>
<evidence type="ECO:0000256" key="1">
    <source>
        <dbReference type="ARBA" id="ARBA00000439"/>
    </source>
</evidence>
<name>A0A174AKW2_9FIRM</name>
<dbReference type="GO" id="GO:0005975">
    <property type="term" value="P:carbohydrate metabolic process"/>
    <property type="evidence" value="ECO:0007669"/>
    <property type="project" value="InterPro"/>
</dbReference>
<dbReference type="EC" id="2.4.1.25" evidence="3 10"/>
<protein>
    <recommendedName>
        <fullName evidence="4 10">4-alpha-glucanotransferase</fullName>
        <ecNumber evidence="3 10">2.4.1.25</ecNumber>
    </recommendedName>
    <alternativeName>
        <fullName evidence="8 10">Amylomaltase</fullName>
    </alternativeName>
    <alternativeName>
        <fullName evidence="9 10">Disproportionating enzyme</fullName>
    </alternativeName>
</protein>
<comment type="catalytic activity">
    <reaction evidence="1 10">
        <text>Transfers a segment of a (1-&gt;4)-alpha-D-glucan to a new position in an acceptor, which may be glucose or a (1-&gt;4)-alpha-D-glucan.</text>
        <dbReference type="EC" id="2.4.1.25"/>
    </reaction>
</comment>
<dbReference type="NCBIfam" id="NF011080">
    <property type="entry name" value="PRK14508.1-3"/>
    <property type="match status" value="1"/>
</dbReference>
<evidence type="ECO:0000313" key="13">
    <source>
        <dbReference type="Proteomes" id="UP000095787"/>
    </source>
</evidence>
<evidence type="ECO:0000256" key="8">
    <source>
        <dbReference type="ARBA" id="ARBA00031423"/>
    </source>
</evidence>
<organism evidence="11 13">
    <name type="scientific">[Ruminococcus] torques</name>
    <dbReference type="NCBI Taxonomy" id="33039"/>
    <lineage>
        <taxon>Bacteria</taxon>
        <taxon>Bacillati</taxon>
        <taxon>Bacillota</taxon>
        <taxon>Clostridia</taxon>
        <taxon>Lachnospirales</taxon>
        <taxon>Lachnospiraceae</taxon>
        <taxon>Mediterraneibacter</taxon>
    </lineage>
</organism>
<evidence type="ECO:0000313" key="14">
    <source>
        <dbReference type="Proteomes" id="UP000292665"/>
    </source>
</evidence>
<dbReference type="InterPro" id="IPR003385">
    <property type="entry name" value="Glyco_hydro_77"/>
</dbReference>